<keyword evidence="6" id="KW-1015">Disulfide bond</keyword>
<evidence type="ECO:0000259" key="11">
    <source>
        <dbReference type="PROSITE" id="PS50025"/>
    </source>
</evidence>
<dbReference type="SMART" id="SM00060">
    <property type="entry name" value="FN3"/>
    <property type="match status" value="1"/>
</dbReference>
<keyword evidence="8" id="KW-0326">Glycosidase</keyword>
<evidence type="ECO:0000256" key="5">
    <source>
        <dbReference type="ARBA" id="ARBA00022837"/>
    </source>
</evidence>
<evidence type="ECO:0000256" key="2">
    <source>
        <dbReference type="ARBA" id="ARBA00004316"/>
    </source>
</evidence>
<keyword evidence="15" id="KW-1185">Reference proteome</keyword>
<dbReference type="InterPro" id="IPR006558">
    <property type="entry name" value="LamG-like"/>
</dbReference>
<dbReference type="InterPro" id="IPR022409">
    <property type="entry name" value="PKD/Chitinase_dom"/>
</dbReference>
<dbReference type="InterPro" id="IPR013431">
    <property type="entry name" value="Delta_60_rpt"/>
</dbReference>
<feature type="domain" description="PKD" evidence="12">
    <location>
        <begin position="1015"/>
        <end position="1089"/>
    </location>
</feature>
<dbReference type="Proteomes" id="UP001589870">
    <property type="component" value="Unassembled WGS sequence"/>
</dbReference>
<evidence type="ECO:0000259" key="12">
    <source>
        <dbReference type="PROSITE" id="PS50093"/>
    </source>
</evidence>
<dbReference type="Pfam" id="PF17164">
    <property type="entry name" value="DUF5122"/>
    <property type="match status" value="1"/>
</dbReference>
<keyword evidence="8" id="KW-0378">Hydrolase</keyword>
<feature type="signal peptide" evidence="10">
    <location>
        <begin position="1"/>
        <end position="30"/>
    </location>
</feature>
<dbReference type="InterPro" id="IPR035986">
    <property type="entry name" value="PKD_dom_sf"/>
</dbReference>
<dbReference type="InterPro" id="IPR013320">
    <property type="entry name" value="ConA-like_dom_sf"/>
</dbReference>
<dbReference type="SMART" id="SM00282">
    <property type="entry name" value="LamG"/>
    <property type="match status" value="2"/>
</dbReference>
<protein>
    <submittedName>
        <fullName evidence="14">LamG-like jellyroll fold domain-containing protein</fullName>
    </submittedName>
</protein>
<comment type="caution">
    <text evidence="14">The sequence shown here is derived from an EMBL/GenBank/DDBJ whole genome shotgun (WGS) entry which is preliminary data.</text>
</comment>
<evidence type="ECO:0000259" key="13">
    <source>
        <dbReference type="PROSITE" id="PS50853"/>
    </source>
</evidence>
<keyword evidence="4 10" id="KW-0732">Signal</keyword>
<dbReference type="SMART" id="SM00089">
    <property type="entry name" value="PKD"/>
    <property type="match status" value="2"/>
</dbReference>
<feature type="domain" description="Fibronectin type-III" evidence="13">
    <location>
        <begin position="445"/>
        <end position="544"/>
    </location>
</feature>
<organism evidence="14 15">
    <name type="scientific">Sphaerimonospora cavernae</name>
    <dbReference type="NCBI Taxonomy" id="1740611"/>
    <lineage>
        <taxon>Bacteria</taxon>
        <taxon>Bacillati</taxon>
        <taxon>Actinomycetota</taxon>
        <taxon>Actinomycetes</taxon>
        <taxon>Streptosporangiales</taxon>
        <taxon>Streptosporangiaceae</taxon>
        <taxon>Sphaerimonospora</taxon>
    </lineage>
</organism>
<dbReference type="InterPro" id="IPR011047">
    <property type="entry name" value="Quinoprotein_ADH-like_sf"/>
</dbReference>
<dbReference type="SUPFAM" id="SSF50998">
    <property type="entry name" value="Quinoprotein alcohol dehydrogenase-like"/>
    <property type="match status" value="1"/>
</dbReference>
<dbReference type="SUPFAM" id="SSF49899">
    <property type="entry name" value="Concanavalin A-like lectins/glucanases"/>
    <property type="match status" value="2"/>
</dbReference>
<keyword evidence="7" id="KW-0966">Cell projection</keyword>
<evidence type="ECO:0000256" key="6">
    <source>
        <dbReference type="ARBA" id="ARBA00023157"/>
    </source>
</evidence>
<dbReference type="InterPro" id="IPR051360">
    <property type="entry name" value="Neuronal_Pentraxin_Related"/>
</dbReference>
<dbReference type="RefSeq" id="WP_394302289.1">
    <property type="nucleotide sequence ID" value="NZ_JBHMQT010000037.1"/>
</dbReference>
<dbReference type="InterPro" id="IPR013783">
    <property type="entry name" value="Ig-like_fold"/>
</dbReference>
<dbReference type="Pfam" id="PF13385">
    <property type="entry name" value="Laminin_G_3"/>
    <property type="match status" value="2"/>
</dbReference>
<evidence type="ECO:0000313" key="14">
    <source>
        <dbReference type="EMBL" id="MFC0864169.1"/>
    </source>
</evidence>
<name>A0ABV6U6U4_9ACTN</name>
<evidence type="ECO:0000256" key="7">
    <source>
        <dbReference type="ARBA" id="ARBA00023273"/>
    </source>
</evidence>
<feature type="domain" description="PKD" evidence="12">
    <location>
        <begin position="1346"/>
        <end position="1399"/>
    </location>
</feature>
<dbReference type="Gene3D" id="2.60.120.200">
    <property type="match status" value="2"/>
</dbReference>
<dbReference type="PANTHER" id="PTHR19277:SF125">
    <property type="entry name" value="B6"/>
    <property type="match status" value="1"/>
</dbReference>
<evidence type="ECO:0000256" key="9">
    <source>
        <dbReference type="ARBA" id="ARBA00023326"/>
    </source>
</evidence>
<dbReference type="InterPro" id="IPR000601">
    <property type="entry name" value="PKD_dom"/>
</dbReference>
<comment type="cofactor">
    <cofactor evidence="1">
        <name>Ca(2+)</name>
        <dbReference type="ChEBI" id="CHEBI:29108"/>
    </cofactor>
</comment>
<dbReference type="PROSITE" id="PS50853">
    <property type="entry name" value="FN3"/>
    <property type="match status" value="1"/>
</dbReference>
<keyword evidence="5" id="KW-0106">Calcium</keyword>
<keyword evidence="3" id="KW-0479">Metal-binding</keyword>
<dbReference type="PROSITE" id="PS50025">
    <property type="entry name" value="LAM_G_DOMAIN"/>
    <property type="match status" value="1"/>
</dbReference>
<dbReference type="InterPro" id="IPR001791">
    <property type="entry name" value="Laminin_G"/>
</dbReference>
<proteinExistence type="predicted"/>
<gene>
    <name evidence="14" type="ORF">ACFHYQ_17885</name>
</gene>
<evidence type="ECO:0000256" key="10">
    <source>
        <dbReference type="SAM" id="SignalP"/>
    </source>
</evidence>
<dbReference type="InterPro" id="IPR036116">
    <property type="entry name" value="FN3_sf"/>
</dbReference>
<evidence type="ECO:0000256" key="3">
    <source>
        <dbReference type="ARBA" id="ARBA00022723"/>
    </source>
</evidence>
<evidence type="ECO:0000256" key="4">
    <source>
        <dbReference type="ARBA" id="ARBA00022729"/>
    </source>
</evidence>
<evidence type="ECO:0000256" key="1">
    <source>
        <dbReference type="ARBA" id="ARBA00001913"/>
    </source>
</evidence>
<dbReference type="SUPFAM" id="SSF49265">
    <property type="entry name" value="Fibronectin type III"/>
    <property type="match status" value="1"/>
</dbReference>
<dbReference type="PROSITE" id="PS50093">
    <property type="entry name" value="PKD"/>
    <property type="match status" value="2"/>
</dbReference>
<reference evidence="14 15" key="1">
    <citation type="submission" date="2024-09" db="EMBL/GenBank/DDBJ databases">
        <authorList>
            <person name="Sun Q."/>
            <person name="Mori K."/>
        </authorList>
    </citation>
    <scope>NUCLEOTIDE SEQUENCE [LARGE SCALE GENOMIC DNA]</scope>
    <source>
        <strain evidence="14 15">TBRC 1851</strain>
    </source>
</reference>
<dbReference type="Pfam" id="PF18911">
    <property type="entry name" value="PKD_4"/>
    <property type="match status" value="2"/>
</dbReference>
<dbReference type="CDD" id="cd00110">
    <property type="entry name" value="LamG"/>
    <property type="match status" value="1"/>
</dbReference>
<feature type="domain" description="Laminin G" evidence="11">
    <location>
        <begin position="833"/>
        <end position="1027"/>
    </location>
</feature>
<comment type="subcellular location">
    <subcellularLocation>
        <location evidence="2">Cell projection</location>
    </subcellularLocation>
</comment>
<accession>A0ABV6U6U4</accession>
<evidence type="ECO:0000313" key="15">
    <source>
        <dbReference type="Proteomes" id="UP001589870"/>
    </source>
</evidence>
<dbReference type="EMBL" id="JBHMQT010000037">
    <property type="protein sequence ID" value="MFC0864169.1"/>
    <property type="molecule type" value="Genomic_DNA"/>
</dbReference>
<dbReference type="InterPro" id="IPR003961">
    <property type="entry name" value="FN3_dom"/>
</dbReference>
<dbReference type="CDD" id="cd00146">
    <property type="entry name" value="PKD"/>
    <property type="match status" value="2"/>
</dbReference>
<keyword evidence="9" id="KW-0119">Carbohydrate metabolism</keyword>
<feature type="chain" id="PRO_5045572907" evidence="10">
    <location>
        <begin position="31"/>
        <end position="1399"/>
    </location>
</feature>
<dbReference type="SMART" id="SM00560">
    <property type="entry name" value="LamGL"/>
    <property type="match status" value="2"/>
</dbReference>
<sequence length="1399" mass="145218">MGKKLDLVKRSAFALLIAGFGLVQGGTASADIDPEPGVPETVTADALPTWQINGVVWKQVTVGNTVYAVGSFSKARPPGTSPGDPQEVNRANILAYDITTGNLLPFNHTLNAQARSIAASPDGSRIYVGGEFTTVDGVTHNRLVAFNTATGAVDTAFNPSVGSAVWAITASDSTVYIGGNFFNVNGYSRNRTAALARSNGTLLSWRPEPDDEIHAMLMAPDQSRVLIGGKFQNLNGEARVGIAAVDPVTAASLPWSSSPTPARQSSTNFSYVDDLVTDGTLVYGANDGEGWHWFDGRWAADPYTGDLVWLDNCYGATYGLFVTGQVLYSVGHAHDCASLGAFPETNPQTWQRALAQTTYPTGTDQAPPSNNSKYSGQPVPSLLHWFPSINAGSYTGMYQGGWSLTGNDRYLSMGGEFTAVNGSPQQGLTRFAIKSVAPKKSGPIPTAGLTPNVASFQAGTARVSWPATWDRDSEKLTYEVLRDGSGTPIGTVTATSNFWTLPSLGFKDTGLTPGTTHTYRIRVKDPQGNSVGSGTSVPVTIAAAGSSSAYADAVLGDSPTSFWRLGEGGGPTAYDYSGFTDVTQKSGVTYGVAGAIIGDTDTASRYNGTTNGFGVTGTQVPVTPSFTVEAWVKTTSSRGGKLVGYGSAATGNSGSYDRHVYMDNAGRIWFGVYPGAVRTVNSAPGFNDGQWHHVAATLSDTAGMALYVDGRRVDQNTGTTTAQDYAGYWRIGGDNLSGWPNQPSSSYLNGDIDDVAIYPAALSHEKLLDHYVAAGRTSPIPPAPADAYGKAVYNAEPTFYWRLGEQNGTVAADAGKGGVDGTYTATGVTYGRPGAITDSTDKAVALNNGGVASKVSYVNPTTYSGELWFKTTTTSGGKLLGFGNAASGTSSNYDRHIYMTNSGKLVFGTYTGAINVITSPNSYNDDQWHHVVATQGSGGMKLYVDGAPVGSDPQTGAQSYTGYWRVGGDNINSWPDRPTGNNFNGEIDEVAVYGSVLSDSQIAEHWQKGSGNGPANQAPTASFSATCTDLDCSFDAGASGDPDGSITGYAWDFGDGSTGAGQTVTHTYPAAGDYTVTLTVTDDASAIGTHADVVAPQPPANPSSTLASDTFGRTVSSGLGSADTGGEYTLSGAATWFAVDGDAAKITMPSAGANRRAYLNSVPSTTSDTTFSVTTDKAATGNGIYLWAIGRSVSGQGDYRARVRLLSSNAVGLSVSRVDTSNSEVLMVPEQGVPGLAYSPGTMLKVRLQVLGTSPTTVQAKVWPATSAEPVDWQVTTTDSTAGLQAPGGVGFGVFLSGSATDAPVVATVDDLSSSSMTSAPTAAFSVACTGLTCAVDASGSAPGTEPIASYTWSYGDGVVESGQTASHTFAQAGTYRITLTVTGTDDLTNVTTQTVTVS</sequence>
<dbReference type="Gene3D" id="2.60.40.10">
    <property type="entry name" value="Immunoglobulins"/>
    <property type="match status" value="3"/>
</dbReference>
<dbReference type="PANTHER" id="PTHR19277">
    <property type="entry name" value="PENTRAXIN"/>
    <property type="match status" value="1"/>
</dbReference>
<keyword evidence="9" id="KW-0624">Polysaccharide degradation</keyword>
<dbReference type="SUPFAM" id="SSF49299">
    <property type="entry name" value="PKD domain"/>
    <property type="match status" value="2"/>
</dbReference>
<evidence type="ECO:0000256" key="8">
    <source>
        <dbReference type="ARBA" id="ARBA00023295"/>
    </source>
</evidence>